<dbReference type="InterPro" id="IPR036388">
    <property type="entry name" value="WH-like_DNA-bd_sf"/>
</dbReference>
<feature type="domain" description="HTH arsR-type" evidence="4">
    <location>
        <begin position="8"/>
        <end position="102"/>
    </location>
</feature>
<evidence type="ECO:0000256" key="3">
    <source>
        <dbReference type="ARBA" id="ARBA00023163"/>
    </source>
</evidence>
<keyword evidence="1" id="KW-0805">Transcription regulation</keyword>
<dbReference type="CDD" id="cd00090">
    <property type="entry name" value="HTH_ARSR"/>
    <property type="match status" value="1"/>
</dbReference>
<dbReference type="Gene3D" id="1.10.10.10">
    <property type="entry name" value="Winged helix-like DNA-binding domain superfamily/Winged helix DNA-binding domain"/>
    <property type="match status" value="1"/>
</dbReference>
<dbReference type="EMBL" id="JACCKD010000005">
    <property type="protein sequence ID" value="MBA0126951.1"/>
    <property type="molecule type" value="Genomic_DNA"/>
</dbReference>
<comment type="caution">
    <text evidence="5">The sequence shown here is derived from an EMBL/GenBank/DDBJ whole genome shotgun (WGS) entry which is preliminary data.</text>
</comment>
<dbReference type="PRINTS" id="PR00778">
    <property type="entry name" value="HTHARSR"/>
</dbReference>
<dbReference type="Pfam" id="PF01022">
    <property type="entry name" value="HTH_5"/>
    <property type="match status" value="1"/>
</dbReference>
<dbReference type="SUPFAM" id="SSF46785">
    <property type="entry name" value="Winged helix' DNA-binding domain"/>
    <property type="match status" value="1"/>
</dbReference>
<dbReference type="InterPro" id="IPR001845">
    <property type="entry name" value="HTH_ArsR_DNA-bd_dom"/>
</dbReference>
<evidence type="ECO:0000313" key="5">
    <source>
        <dbReference type="EMBL" id="MBA0126951.1"/>
    </source>
</evidence>
<dbReference type="PANTHER" id="PTHR43132">
    <property type="entry name" value="ARSENICAL RESISTANCE OPERON REPRESSOR ARSR-RELATED"/>
    <property type="match status" value="1"/>
</dbReference>
<sequence>MSTASEPARHTDLDAAVSLFHSLSDSTRLAIVHRLAMGRARVTDLVGELGLAQSTVSKHIACLRDCGLVDGEPEGRQTFYALVRPELLELLTAAEAVLGATGNAVALCPTYGTHGGES</sequence>
<dbReference type="InterPro" id="IPR051011">
    <property type="entry name" value="Metal_resp_trans_reg"/>
</dbReference>
<dbReference type="AlphaFoldDB" id="A0A838ACK0"/>
<dbReference type="InterPro" id="IPR036390">
    <property type="entry name" value="WH_DNA-bd_sf"/>
</dbReference>
<accession>A0A838ACK0</accession>
<dbReference type="Proteomes" id="UP000582974">
    <property type="component" value="Unassembled WGS sequence"/>
</dbReference>
<name>A0A838ACK0_9PSEU</name>
<dbReference type="SMART" id="SM00418">
    <property type="entry name" value="HTH_ARSR"/>
    <property type="match status" value="1"/>
</dbReference>
<dbReference type="InterPro" id="IPR011991">
    <property type="entry name" value="ArsR-like_HTH"/>
</dbReference>
<evidence type="ECO:0000313" key="6">
    <source>
        <dbReference type="Proteomes" id="UP000582974"/>
    </source>
</evidence>
<evidence type="ECO:0000256" key="1">
    <source>
        <dbReference type="ARBA" id="ARBA00023015"/>
    </source>
</evidence>
<reference evidence="5 6" key="1">
    <citation type="submission" date="2020-07" db="EMBL/GenBank/DDBJ databases">
        <title>Genome of Haloechinothrix sp.</title>
        <authorList>
            <person name="Tang S.-K."/>
            <person name="Yang L."/>
            <person name="Zhu W.-Y."/>
        </authorList>
    </citation>
    <scope>NUCLEOTIDE SEQUENCE [LARGE SCALE GENOMIC DNA]</scope>
    <source>
        <strain evidence="5 6">YIM 98757</strain>
    </source>
</reference>
<dbReference type="NCBIfam" id="NF033788">
    <property type="entry name" value="HTH_metalloreg"/>
    <property type="match status" value="1"/>
</dbReference>
<proteinExistence type="predicted"/>
<dbReference type="PROSITE" id="PS50987">
    <property type="entry name" value="HTH_ARSR_2"/>
    <property type="match status" value="1"/>
</dbReference>
<gene>
    <name evidence="5" type="ORF">H0B56_15485</name>
</gene>
<dbReference type="GO" id="GO:0003677">
    <property type="term" value="F:DNA binding"/>
    <property type="evidence" value="ECO:0007669"/>
    <property type="project" value="UniProtKB-KW"/>
</dbReference>
<keyword evidence="2" id="KW-0238">DNA-binding</keyword>
<dbReference type="GO" id="GO:0003700">
    <property type="term" value="F:DNA-binding transcription factor activity"/>
    <property type="evidence" value="ECO:0007669"/>
    <property type="project" value="InterPro"/>
</dbReference>
<organism evidence="5 6">
    <name type="scientific">Haloechinothrix aidingensis</name>
    <dbReference type="NCBI Taxonomy" id="2752311"/>
    <lineage>
        <taxon>Bacteria</taxon>
        <taxon>Bacillati</taxon>
        <taxon>Actinomycetota</taxon>
        <taxon>Actinomycetes</taxon>
        <taxon>Pseudonocardiales</taxon>
        <taxon>Pseudonocardiaceae</taxon>
        <taxon>Haloechinothrix</taxon>
    </lineage>
</organism>
<protein>
    <submittedName>
        <fullName evidence="5">Winged helix-turn-helix transcriptional regulator</fullName>
    </submittedName>
</protein>
<evidence type="ECO:0000259" key="4">
    <source>
        <dbReference type="PROSITE" id="PS50987"/>
    </source>
</evidence>
<evidence type="ECO:0000256" key="2">
    <source>
        <dbReference type="ARBA" id="ARBA00023125"/>
    </source>
</evidence>
<keyword evidence="3" id="KW-0804">Transcription</keyword>
<dbReference type="PANTHER" id="PTHR43132:SF2">
    <property type="entry name" value="ARSENICAL RESISTANCE OPERON REPRESSOR ARSR-RELATED"/>
    <property type="match status" value="1"/>
</dbReference>
<keyword evidence="6" id="KW-1185">Reference proteome</keyword>